<dbReference type="Proteomes" id="UP001066276">
    <property type="component" value="Chromosome 9"/>
</dbReference>
<dbReference type="AlphaFoldDB" id="A0AAV7MMY2"/>
<gene>
    <name evidence="2" type="ORF">NDU88_001945</name>
</gene>
<proteinExistence type="predicted"/>
<evidence type="ECO:0000313" key="2">
    <source>
        <dbReference type="EMBL" id="KAJ1104534.1"/>
    </source>
</evidence>
<comment type="caution">
    <text evidence="2">The sequence shown here is derived from an EMBL/GenBank/DDBJ whole genome shotgun (WGS) entry which is preliminary data.</text>
</comment>
<keyword evidence="3" id="KW-1185">Reference proteome</keyword>
<sequence length="109" mass="11547">MARKSAFRPGGGKPGGSPPNCGHPWGYLAAQQWPWSEPRRSRRENGDRPWSRGGAAERRGAAREAAWAERRAFPQQTGELGAGGLGGIGDSLWATGVTGPRSGPRPSDV</sequence>
<feature type="compositionally biased region" description="Basic and acidic residues" evidence="1">
    <location>
        <begin position="37"/>
        <end position="72"/>
    </location>
</feature>
<organism evidence="2 3">
    <name type="scientific">Pleurodeles waltl</name>
    <name type="common">Iberian ribbed newt</name>
    <dbReference type="NCBI Taxonomy" id="8319"/>
    <lineage>
        <taxon>Eukaryota</taxon>
        <taxon>Metazoa</taxon>
        <taxon>Chordata</taxon>
        <taxon>Craniata</taxon>
        <taxon>Vertebrata</taxon>
        <taxon>Euteleostomi</taxon>
        <taxon>Amphibia</taxon>
        <taxon>Batrachia</taxon>
        <taxon>Caudata</taxon>
        <taxon>Salamandroidea</taxon>
        <taxon>Salamandridae</taxon>
        <taxon>Pleurodelinae</taxon>
        <taxon>Pleurodeles</taxon>
    </lineage>
</organism>
<accession>A0AAV7MMY2</accession>
<dbReference type="EMBL" id="JANPWB010000013">
    <property type="protein sequence ID" value="KAJ1104534.1"/>
    <property type="molecule type" value="Genomic_DNA"/>
</dbReference>
<evidence type="ECO:0000256" key="1">
    <source>
        <dbReference type="SAM" id="MobiDB-lite"/>
    </source>
</evidence>
<feature type="compositionally biased region" description="Gly residues" evidence="1">
    <location>
        <begin position="80"/>
        <end position="89"/>
    </location>
</feature>
<protein>
    <submittedName>
        <fullName evidence="2">Uncharacterized protein</fullName>
    </submittedName>
</protein>
<name>A0AAV7MMY2_PLEWA</name>
<evidence type="ECO:0000313" key="3">
    <source>
        <dbReference type="Proteomes" id="UP001066276"/>
    </source>
</evidence>
<reference evidence="2" key="1">
    <citation type="journal article" date="2022" name="bioRxiv">
        <title>Sequencing and chromosome-scale assembly of the giantPleurodeles waltlgenome.</title>
        <authorList>
            <person name="Brown T."/>
            <person name="Elewa A."/>
            <person name="Iarovenko S."/>
            <person name="Subramanian E."/>
            <person name="Araus A.J."/>
            <person name="Petzold A."/>
            <person name="Susuki M."/>
            <person name="Suzuki K.-i.T."/>
            <person name="Hayashi T."/>
            <person name="Toyoda A."/>
            <person name="Oliveira C."/>
            <person name="Osipova E."/>
            <person name="Leigh N.D."/>
            <person name="Simon A."/>
            <person name="Yun M.H."/>
        </authorList>
    </citation>
    <scope>NUCLEOTIDE SEQUENCE</scope>
    <source>
        <strain evidence="2">20211129_DDA</strain>
        <tissue evidence="2">Liver</tissue>
    </source>
</reference>
<feature type="region of interest" description="Disordered" evidence="1">
    <location>
        <begin position="1"/>
        <end position="109"/>
    </location>
</feature>